<evidence type="ECO:0000313" key="1">
    <source>
        <dbReference type="EMBL" id="BAT09615.1"/>
    </source>
</evidence>
<keyword evidence="2" id="KW-1185">Reference proteome</keyword>
<reference evidence="1 2" key="2">
    <citation type="journal article" date="2013" name="Plant Cell Physiol.">
        <title>Rice Annotation Project Database (RAP-DB): an integrative and interactive database for rice genomics.</title>
        <authorList>
            <person name="Sakai H."/>
            <person name="Lee S.S."/>
            <person name="Tanaka T."/>
            <person name="Numa H."/>
            <person name="Kim J."/>
            <person name="Kawahara Y."/>
            <person name="Wakimoto H."/>
            <person name="Yang C.C."/>
            <person name="Iwamoto M."/>
            <person name="Abe T."/>
            <person name="Yamada Y."/>
            <person name="Muto A."/>
            <person name="Inokuchi H."/>
            <person name="Ikemura T."/>
            <person name="Matsumoto T."/>
            <person name="Sasaki T."/>
            <person name="Itoh T."/>
        </authorList>
    </citation>
    <scope>NUCLEOTIDE SEQUENCE [LARGE SCALE GENOMIC DNA]</scope>
    <source>
        <strain evidence="2">cv. Nipponbare</strain>
    </source>
</reference>
<accession>A0A0P0XQV9</accession>
<name>A0A0P0XQV9_ORYSJ</name>
<sequence length="148" mass="15521">AAAGHLELLRYPLLGAPYDVYNVVDVGVRHRAALRHGHVHRAAVSVVPVLGSEILSRIHREEQYGGGLRIFHHRPGTALPKHGGDSLEHGDVVVGSSSSESDVVDQARRDGDVVEGVVDGCLVAGAGHKLINGHGEGRYGLGGVVVVV</sequence>
<reference evidence="2" key="1">
    <citation type="journal article" date="2005" name="Nature">
        <title>The map-based sequence of the rice genome.</title>
        <authorList>
            <consortium name="International rice genome sequencing project (IRGSP)"/>
            <person name="Matsumoto T."/>
            <person name="Wu J."/>
            <person name="Kanamori H."/>
            <person name="Katayose Y."/>
            <person name="Fujisawa M."/>
            <person name="Namiki N."/>
            <person name="Mizuno H."/>
            <person name="Yamamoto K."/>
            <person name="Antonio B.A."/>
            <person name="Baba T."/>
            <person name="Sakata K."/>
            <person name="Nagamura Y."/>
            <person name="Aoki H."/>
            <person name="Arikawa K."/>
            <person name="Arita K."/>
            <person name="Bito T."/>
            <person name="Chiden Y."/>
            <person name="Fujitsuka N."/>
            <person name="Fukunaka R."/>
            <person name="Hamada M."/>
            <person name="Harada C."/>
            <person name="Hayashi A."/>
            <person name="Hijishita S."/>
            <person name="Honda M."/>
            <person name="Hosokawa S."/>
            <person name="Ichikawa Y."/>
            <person name="Idonuma A."/>
            <person name="Iijima M."/>
            <person name="Ikeda M."/>
            <person name="Ikeno M."/>
            <person name="Ito K."/>
            <person name="Ito S."/>
            <person name="Ito T."/>
            <person name="Ito Y."/>
            <person name="Ito Y."/>
            <person name="Iwabuchi A."/>
            <person name="Kamiya K."/>
            <person name="Karasawa W."/>
            <person name="Kurita K."/>
            <person name="Katagiri S."/>
            <person name="Kikuta A."/>
            <person name="Kobayashi H."/>
            <person name="Kobayashi N."/>
            <person name="Machita K."/>
            <person name="Maehara T."/>
            <person name="Masukawa M."/>
            <person name="Mizubayashi T."/>
            <person name="Mukai Y."/>
            <person name="Nagasaki H."/>
            <person name="Nagata Y."/>
            <person name="Naito S."/>
            <person name="Nakashima M."/>
            <person name="Nakama Y."/>
            <person name="Nakamichi Y."/>
            <person name="Nakamura M."/>
            <person name="Meguro A."/>
            <person name="Negishi M."/>
            <person name="Ohta I."/>
            <person name="Ohta T."/>
            <person name="Okamoto M."/>
            <person name="Ono N."/>
            <person name="Saji S."/>
            <person name="Sakaguchi M."/>
            <person name="Sakai K."/>
            <person name="Shibata M."/>
            <person name="Shimokawa T."/>
            <person name="Song J."/>
            <person name="Takazaki Y."/>
            <person name="Terasawa K."/>
            <person name="Tsugane M."/>
            <person name="Tsuji K."/>
            <person name="Ueda S."/>
            <person name="Waki K."/>
            <person name="Yamagata H."/>
            <person name="Yamamoto M."/>
            <person name="Yamamoto S."/>
            <person name="Yamane H."/>
            <person name="Yoshiki S."/>
            <person name="Yoshihara R."/>
            <person name="Yukawa K."/>
            <person name="Zhong H."/>
            <person name="Yano M."/>
            <person name="Yuan Q."/>
            <person name="Ouyang S."/>
            <person name="Liu J."/>
            <person name="Jones K.M."/>
            <person name="Gansberger K."/>
            <person name="Moffat K."/>
            <person name="Hill J."/>
            <person name="Bera J."/>
            <person name="Fadrosh D."/>
            <person name="Jin S."/>
            <person name="Johri S."/>
            <person name="Kim M."/>
            <person name="Overton L."/>
            <person name="Reardon M."/>
            <person name="Tsitrin T."/>
            <person name="Vuong H."/>
            <person name="Weaver B."/>
            <person name="Ciecko A."/>
            <person name="Tallon L."/>
            <person name="Jackson J."/>
            <person name="Pai G."/>
            <person name="Aken S.V."/>
            <person name="Utterback T."/>
            <person name="Reidmuller S."/>
            <person name="Feldblyum T."/>
            <person name="Hsiao J."/>
            <person name="Zismann V."/>
            <person name="Iobst S."/>
            <person name="de Vazeille A.R."/>
            <person name="Buell C.R."/>
            <person name="Ying K."/>
            <person name="Li Y."/>
            <person name="Lu T."/>
            <person name="Huang Y."/>
            <person name="Zhao Q."/>
            <person name="Feng Q."/>
            <person name="Zhang L."/>
            <person name="Zhu J."/>
            <person name="Weng Q."/>
            <person name="Mu J."/>
            <person name="Lu Y."/>
            <person name="Fan D."/>
            <person name="Liu Y."/>
            <person name="Guan J."/>
            <person name="Zhang Y."/>
            <person name="Yu S."/>
            <person name="Liu X."/>
            <person name="Zhang Y."/>
            <person name="Hong G."/>
            <person name="Han B."/>
            <person name="Choisne N."/>
            <person name="Demange N."/>
            <person name="Orjeda G."/>
            <person name="Samain S."/>
            <person name="Cattolico L."/>
            <person name="Pelletier E."/>
            <person name="Couloux A."/>
            <person name="Segurens B."/>
            <person name="Wincker P."/>
            <person name="D'Hont A."/>
            <person name="Scarpelli C."/>
            <person name="Weissenbach J."/>
            <person name="Salanoubat M."/>
            <person name="Quetier F."/>
            <person name="Yu Y."/>
            <person name="Kim H.R."/>
            <person name="Rambo T."/>
            <person name="Currie J."/>
            <person name="Collura K."/>
            <person name="Luo M."/>
            <person name="Yang T."/>
            <person name="Ammiraju J.S.S."/>
            <person name="Engler F."/>
            <person name="Soderlund C."/>
            <person name="Wing R.A."/>
            <person name="Palmer L.E."/>
            <person name="de la Bastide M."/>
            <person name="Spiegel L."/>
            <person name="Nascimento L."/>
            <person name="Zutavern T."/>
            <person name="O'Shaughnessy A."/>
            <person name="Dike S."/>
            <person name="Dedhia N."/>
            <person name="Preston R."/>
            <person name="Balija V."/>
            <person name="McCombie W.R."/>
            <person name="Chow T."/>
            <person name="Chen H."/>
            <person name="Chung M."/>
            <person name="Chen C."/>
            <person name="Shaw J."/>
            <person name="Wu H."/>
            <person name="Hsiao K."/>
            <person name="Chao Y."/>
            <person name="Chu M."/>
            <person name="Cheng C."/>
            <person name="Hour A."/>
            <person name="Lee P."/>
            <person name="Lin S."/>
            <person name="Lin Y."/>
            <person name="Liou J."/>
            <person name="Liu S."/>
            <person name="Hsing Y."/>
            <person name="Raghuvanshi S."/>
            <person name="Mohanty A."/>
            <person name="Bharti A.K."/>
            <person name="Gaur A."/>
            <person name="Gupta V."/>
            <person name="Kumar D."/>
            <person name="Ravi V."/>
            <person name="Vij S."/>
            <person name="Kapur A."/>
            <person name="Khurana P."/>
            <person name="Khurana P."/>
            <person name="Khurana J.P."/>
            <person name="Tyagi A.K."/>
            <person name="Gaikwad K."/>
            <person name="Singh A."/>
            <person name="Dalal V."/>
            <person name="Srivastava S."/>
            <person name="Dixit A."/>
            <person name="Pal A.K."/>
            <person name="Ghazi I.A."/>
            <person name="Yadav M."/>
            <person name="Pandit A."/>
            <person name="Bhargava A."/>
            <person name="Sureshbabu K."/>
            <person name="Batra K."/>
            <person name="Sharma T.R."/>
            <person name="Mohapatra T."/>
            <person name="Singh N.K."/>
            <person name="Messing J."/>
            <person name="Nelson A.B."/>
            <person name="Fuks G."/>
            <person name="Kavchok S."/>
            <person name="Keizer G."/>
            <person name="Linton E."/>
            <person name="Llaca V."/>
            <person name="Song R."/>
            <person name="Tanyolac B."/>
            <person name="Young S."/>
            <person name="Ho-Il K."/>
            <person name="Hahn J.H."/>
            <person name="Sangsakoo G."/>
            <person name="Vanavichit A."/>
            <person name="de Mattos Luiz.A.T."/>
            <person name="Zimmer P.D."/>
            <person name="Malone G."/>
            <person name="Dellagostin O."/>
            <person name="de Oliveira A.C."/>
            <person name="Bevan M."/>
            <person name="Bancroft I."/>
            <person name="Minx P."/>
            <person name="Cordum H."/>
            <person name="Wilson R."/>
            <person name="Cheng Z."/>
            <person name="Jin W."/>
            <person name="Jiang J."/>
            <person name="Leong S.A."/>
            <person name="Iwama H."/>
            <person name="Gojobori T."/>
            <person name="Itoh T."/>
            <person name="Niimura Y."/>
            <person name="Fujii Y."/>
            <person name="Habara T."/>
            <person name="Sakai H."/>
            <person name="Sato Y."/>
            <person name="Wilson G."/>
            <person name="Kumar K."/>
            <person name="McCouch S."/>
            <person name="Juretic N."/>
            <person name="Hoen D."/>
            <person name="Wright S."/>
            <person name="Bruskiewich R."/>
            <person name="Bureau T."/>
            <person name="Miyao A."/>
            <person name="Hirochika H."/>
            <person name="Nishikawa T."/>
            <person name="Kadowaki K."/>
            <person name="Sugiura M."/>
            <person name="Burr B."/>
            <person name="Sasaki T."/>
        </authorList>
    </citation>
    <scope>NUCLEOTIDE SEQUENCE [LARGE SCALE GENOMIC DNA]</scope>
    <source>
        <strain evidence="2">cv. Nipponbare</strain>
    </source>
</reference>
<protein>
    <submittedName>
        <fullName evidence="1">Os10g0108750 protein</fullName>
    </submittedName>
</protein>
<dbReference type="Gramene" id="Os10t0108750-00">
    <property type="protein sequence ID" value="Os10t0108750-00"/>
    <property type="gene ID" value="Os10g0108750"/>
</dbReference>
<organism evidence="1 2">
    <name type="scientific">Oryza sativa subsp. japonica</name>
    <name type="common">Rice</name>
    <dbReference type="NCBI Taxonomy" id="39947"/>
    <lineage>
        <taxon>Eukaryota</taxon>
        <taxon>Viridiplantae</taxon>
        <taxon>Streptophyta</taxon>
        <taxon>Embryophyta</taxon>
        <taxon>Tracheophyta</taxon>
        <taxon>Spermatophyta</taxon>
        <taxon>Magnoliopsida</taxon>
        <taxon>Liliopsida</taxon>
        <taxon>Poales</taxon>
        <taxon>Poaceae</taxon>
        <taxon>BOP clade</taxon>
        <taxon>Oryzoideae</taxon>
        <taxon>Oryzeae</taxon>
        <taxon>Oryzinae</taxon>
        <taxon>Oryza</taxon>
        <taxon>Oryza sativa</taxon>
    </lineage>
</organism>
<evidence type="ECO:0000313" key="2">
    <source>
        <dbReference type="Proteomes" id="UP000059680"/>
    </source>
</evidence>
<dbReference type="Proteomes" id="UP000059680">
    <property type="component" value="Chromosome 10"/>
</dbReference>
<dbReference type="InParanoid" id="A0A0P0XQV9"/>
<gene>
    <name evidence="1" type="ordered locus">Os10g0108750</name>
    <name evidence="1" type="ORF">OSNPB_100108750</name>
</gene>
<dbReference type="AlphaFoldDB" id="A0A0P0XQV9"/>
<dbReference type="PaxDb" id="39947-A0A0P0XQV9"/>
<dbReference type="EMBL" id="AP014966">
    <property type="protein sequence ID" value="BAT09615.1"/>
    <property type="molecule type" value="Genomic_DNA"/>
</dbReference>
<proteinExistence type="predicted"/>
<feature type="non-terminal residue" evidence="1">
    <location>
        <position position="1"/>
    </location>
</feature>
<reference evidence="1 2" key="3">
    <citation type="journal article" date="2013" name="Rice">
        <title>Improvement of the Oryza sativa Nipponbare reference genome using next generation sequence and optical map data.</title>
        <authorList>
            <person name="Kawahara Y."/>
            <person name="de la Bastide M."/>
            <person name="Hamilton J.P."/>
            <person name="Kanamori H."/>
            <person name="McCombie W.R."/>
            <person name="Ouyang S."/>
            <person name="Schwartz D.C."/>
            <person name="Tanaka T."/>
            <person name="Wu J."/>
            <person name="Zhou S."/>
            <person name="Childs K.L."/>
            <person name="Davidson R.M."/>
            <person name="Lin H."/>
            <person name="Quesada-Ocampo L."/>
            <person name="Vaillancourt B."/>
            <person name="Sakai H."/>
            <person name="Lee S.S."/>
            <person name="Kim J."/>
            <person name="Numa H."/>
            <person name="Itoh T."/>
            <person name="Buell C.R."/>
            <person name="Matsumoto T."/>
        </authorList>
    </citation>
    <scope>NUCLEOTIDE SEQUENCE [LARGE SCALE GENOMIC DNA]</scope>
    <source>
        <strain evidence="2">cv. Nipponbare</strain>
    </source>
</reference>